<evidence type="ECO:0000313" key="9">
    <source>
        <dbReference type="EMBL" id="GFE82974.1"/>
    </source>
</evidence>
<evidence type="ECO:0000259" key="7">
    <source>
        <dbReference type="Pfam" id="PF07715"/>
    </source>
</evidence>
<keyword evidence="2" id="KW-0813">Transport</keyword>
<dbReference type="GO" id="GO:0015344">
    <property type="term" value="F:siderophore uptake transmembrane transporter activity"/>
    <property type="evidence" value="ECO:0007669"/>
    <property type="project" value="TreeGrafter"/>
</dbReference>
<sequence length="934" mass="102402">MVRDSVLVSAGTGTPVTFVTASDGALTLENIVVTGVRVNPIDVSSVESVTILSADQLSKIPVLRDLTSAALLAPGAVRGDFAFADGKLPSFGGSSVAENQYYVNGFNVTNSFRGLNFSKIPFEAIAEQQVKTGGYGAEFGRSLGGVVSQTTKRGTNEFQSGSSIYWTPGSLRAKTRNAIYSNPLEPSSLGTVRSINAEEETGEWTANVWASGALVKDKLFAFALIGYSEHDEDRWGNVTQANNTNDKTERPSWLVKLDWHINDANSFELTGFSDQEETTSKVYLNTLGAANRLGLIGTQYEENGGTNVVGKYTSYITDSFTVSALYGYGEYSRGLHLTTADGRRVAYSGDLNTPASGCPVIVDARAADRRAATGTYASTCNITATFPNLGNIEREDARDERNQLRIDAEWELGAHLLRFGYDLDDFESVAGESIEGGRQWRYSTATIGGVRRDTVREQIINQGATVEVKQRAFYIEDNWNITENFLLSAGLRWDSFENLNGQGETYVEIDNQFGPRLGFSWDVKGDSSMKVYGNAGRYALPLTASVAIRGASASLFTREDYFFTGVDPVTGAPLGLVSRNNFRYVNGEFGEPKNAQTIASKNLDPMYQDEFILGVQMRITNHQNIGARAIYRELKAAIDDNCDYTAILTTEGFTLDEEEGVWFDANGRAADLPNAGFPFCRMFNPGEDAIFLTDLYGDGTLKQTTVDGDLLSPKARRTYKALELFWDGNWDRTFMQATYTLAYSKGNTEGGVKSDIGQDDTNVTQDFDYKELAVDSYGYLPNDRRHSLKLFGSYSFTDEVAVGTNLLVQSGRPKNCLGVLYPYHGDIHPYGSSFFRCGTTLAGGQAGPSEPRPRGTAGRLPWTYQVDLSVAYTPTWAEGLTAKMDVFNVFNKQEAIAVDDRAEDGATGAPVSTYLVPRAFQSPREFQFSLVYHF</sequence>
<dbReference type="InterPro" id="IPR037066">
    <property type="entry name" value="Plug_dom_sf"/>
</dbReference>
<evidence type="ECO:0000256" key="5">
    <source>
        <dbReference type="ARBA" id="ARBA00023136"/>
    </source>
</evidence>
<evidence type="ECO:0000256" key="2">
    <source>
        <dbReference type="ARBA" id="ARBA00022448"/>
    </source>
</evidence>
<dbReference type="Pfam" id="PF07715">
    <property type="entry name" value="Plug"/>
    <property type="match status" value="1"/>
</dbReference>
<accession>A0A829YI17</accession>
<evidence type="ECO:0000256" key="6">
    <source>
        <dbReference type="ARBA" id="ARBA00023237"/>
    </source>
</evidence>
<dbReference type="SUPFAM" id="SSF56935">
    <property type="entry name" value="Porins"/>
    <property type="match status" value="1"/>
</dbReference>
<keyword evidence="5" id="KW-0472">Membrane</keyword>
<dbReference type="EMBL" id="BLJN01000005">
    <property type="protein sequence ID" value="GFE82974.1"/>
    <property type="molecule type" value="Genomic_DNA"/>
</dbReference>
<dbReference type="InterPro" id="IPR036942">
    <property type="entry name" value="Beta-barrel_TonB_sf"/>
</dbReference>
<keyword evidence="3" id="KW-1134">Transmembrane beta strand</keyword>
<dbReference type="Gene3D" id="2.40.170.20">
    <property type="entry name" value="TonB-dependent receptor, beta-barrel domain"/>
    <property type="match status" value="1"/>
</dbReference>
<dbReference type="PANTHER" id="PTHR30069">
    <property type="entry name" value="TONB-DEPENDENT OUTER MEMBRANE RECEPTOR"/>
    <property type="match status" value="1"/>
</dbReference>
<proteinExistence type="predicted"/>
<dbReference type="Pfam" id="PF25183">
    <property type="entry name" value="OMP_b-brl_4"/>
    <property type="match status" value="1"/>
</dbReference>
<dbReference type="InterPro" id="IPR012910">
    <property type="entry name" value="Plug_dom"/>
</dbReference>
<protein>
    <submittedName>
        <fullName evidence="9">Oar protein</fullName>
    </submittedName>
</protein>
<feature type="domain" description="TonB-dependent receptor plug" evidence="7">
    <location>
        <begin position="46"/>
        <end position="146"/>
    </location>
</feature>
<dbReference type="GO" id="GO:0009279">
    <property type="term" value="C:cell outer membrane"/>
    <property type="evidence" value="ECO:0007669"/>
    <property type="project" value="UniProtKB-SubCell"/>
</dbReference>
<keyword evidence="10" id="KW-1185">Reference proteome</keyword>
<evidence type="ECO:0000256" key="4">
    <source>
        <dbReference type="ARBA" id="ARBA00022692"/>
    </source>
</evidence>
<dbReference type="PANTHER" id="PTHR30069:SF46">
    <property type="entry name" value="OAR PROTEIN"/>
    <property type="match status" value="1"/>
</dbReference>
<keyword evidence="6" id="KW-0998">Cell outer membrane</keyword>
<gene>
    <name evidence="9" type="primary">oar_2</name>
    <name evidence="9" type="ORF">GCM10011487_49740</name>
</gene>
<dbReference type="Proteomes" id="UP000445000">
    <property type="component" value="Unassembled WGS sequence"/>
</dbReference>
<dbReference type="Gene3D" id="2.170.130.10">
    <property type="entry name" value="TonB-dependent receptor, plug domain"/>
    <property type="match status" value="1"/>
</dbReference>
<evidence type="ECO:0000313" key="10">
    <source>
        <dbReference type="Proteomes" id="UP000445000"/>
    </source>
</evidence>
<comment type="caution">
    <text evidence="9">The sequence shown here is derived from an EMBL/GenBank/DDBJ whole genome shotgun (WGS) entry which is preliminary data.</text>
</comment>
<organism evidence="9 10">
    <name type="scientific">Steroidobacter agaridevorans</name>
    <dbReference type="NCBI Taxonomy" id="2695856"/>
    <lineage>
        <taxon>Bacteria</taxon>
        <taxon>Pseudomonadati</taxon>
        <taxon>Pseudomonadota</taxon>
        <taxon>Gammaproteobacteria</taxon>
        <taxon>Steroidobacterales</taxon>
        <taxon>Steroidobacteraceae</taxon>
        <taxon>Steroidobacter</taxon>
    </lineage>
</organism>
<dbReference type="AlphaFoldDB" id="A0A829YI17"/>
<name>A0A829YI17_9GAMM</name>
<feature type="domain" description="TonB-dependent transporter Oar-like beta-barrel" evidence="8">
    <location>
        <begin position="237"/>
        <end position="500"/>
    </location>
</feature>
<evidence type="ECO:0000256" key="1">
    <source>
        <dbReference type="ARBA" id="ARBA00004571"/>
    </source>
</evidence>
<reference evidence="10" key="1">
    <citation type="submission" date="2020-01" db="EMBL/GenBank/DDBJ databases">
        <title>'Steroidobacter agaridevorans' sp. nov., agar-degrading bacteria isolated from rhizosphere soils.</title>
        <authorList>
            <person name="Ikenaga M."/>
            <person name="Kataoka M."/>
            <person name="Murouchi A."/>
            <person name="Katsuragi S."/>
            <person name="Sakai M."/>
        </authorList>
    </citation>
    <scope>NUCLEOTIDE SEQUENCE [LARGE SCALE GENOMIC DNA]</scope>
    <source>
        <strain evidence="10">YU21-B</strain>
    </source>
</reference>
<keyword evidence="4" id="KW-0812">Transmembrane</keyword>
<comment type="subcellular location">
    <subcellularLocation>
        <location evidence="1">Cell outer membrane</location>
        <topology evidence="1">Multi-pass membrane protein</topology>
    </subcellularLocation>
</comment>
<dbReference type="InterPro" id="IPR039426">
    <property type="entry name" value="TonB-dep_rcpt-like"/>
</dbReference>
<evidence type="ECO:0000259" key="8">
    <source>
        <dbReference type="Pfam" id="PF25183"/>
    </source>
</evidence>
<dbReference type="GO" id="GO:0044718">
    <property type="term" value="P:siderophore transmembrane transport"/>
    <property type="evidence" value="ECO:0007669"/>
    <property type="project" value="TreeGrafter"/>
</dbReference>
<dbReference type="InterPro" id="IPR057601">
    <property type="entry name" value="Oar-like_b-barrel"/>
</dbReference>
<evidence type="ECO:0000256" key="3">
    <source>
        <dbReference type="ARBA" id="ARBA00022452"/>
    </source>
</evidence>